<keyword evidence="5 10" id="KW-1133">Transmembrane helix</keyword>
<dbReference type="EMBL" id="ACJX03000001">
    <property type="protein sequence ID" value="KRT36460.1"/>
    <property type="molecule type" value="Genomic_DNA"/>
</dbReference>
<sequence>MRSIRTKILVYVLSVVVVSFVVIGIISYFEVSKNVMGVTLDLTSQINKAVSGDIDETIHGLMNRIESIAKTIRVRSMDWEEAKGALHDLSDSESAFEGGFLSWPDGRTETTTNKTVDISNRDYYKVIFEQGAPYAISEAVISLGTQKPAFVIAFPVIKDGQRVGLVGFNVSLERFSELVSSFKPLGHGYVVIVDNTGTVVTHPNANYIMKLKLSEADSQGFKGLSAVGSAVLSGKEGVADVYDPNGNKLKVFYAPLEYAQGWSTMVVIPASVVNGMASKSVIPVIITIVIALILVSLIIFYVASRTTKPLVAITSSVERFGQGNLDVSFEVKTQDEIGRIAAACKDAVDKLRQVIAEAFNISAKNKDASENMASATQEITASLQNINSSMQEIYSLAENNSAAIEETSAGIEEVASGAQSAAKSAVDAAEAARNAINAVEAANEQMTGCTKQLEVVRDMSSDSVNKTDHLVSSLHSITDFVNVITGIADQTNLLALNAAIEAARAGEHGRGFAVVAEEVRKLAEQSSKAAQEIKGLMSDLDVNATATATTIKETVDTTMKVINAVEVTQKTLENATAQVTKINDSIQSLASIAEEQSASTQEMASATNQIAKDATRMAELVEDMRTALEEIGKTAETIARDAVGLDEGARKLEEVLSYFRAANTQGVQRAALKPLN</sequence>
<comment type="caution">
    <text evidence="13">The sequence shown here is derived from an EMBL/GenBank/DDBJ whole genome shotgun (WGS) entry which is preliminary data.</text>
</comment>
<dbReference type="PANTHER" id="PTHR32089:SF112">
    <property type="entry name" value="LYSOZYME-LIKE PROTEIN-RELATED"/>
    <property type="match status" value="1"/>
</dbReference>
<keyword evidence="3" id="KW-0145">Chemotaxis</keyword>
<dbReference type="GO" id="GO:0005886">
    <property type="term" value="C:plasma membrane"/>
    <property type="evidence" value="ECO:0007669"/>
    <property type="project" value="UniProtKB-SubCell"/>
</dbReference>
<dbReference type="PROSITE" id="PS50885">
    <property type="entry name" value="HAMP"/>
    <property type="match status" value="1"/>
</dbReference>
<dbReference type="OrthoDB" id="5285at2"/>
<dbReference type="GO" id="GO:0006935">
    <property type="term" value="P:chemotaxis"/>
    <property type="evidence" value="ECO:0007669"/>
    <property type="project" value="UniProtKB-KW"/>
</dbReference>
<dbReference type="SMART" id="SM00304">
    <property type="entry name" value="HAMP"/>
    <property type="match status" value="1"/>
</dbReference>
<dbReference type="RefSeq" id="WP_009200857.1">
    <property type="nucleotide sequence ID" value="NZ_ACJX03000001.1"/>
</dbReference>
<dbReference type="CDD" id="cd12912">
    <property type="entry name" value="PDC2_MCP_like"/>
    <property type="match status" value="1"/>
</dbReference>
<feature type="transmembrane region" description="Helical" evidence="10">
    <location>
        <begin position="281"/>
        <end position="303"/>
    </location>
</feature>
<feature type="domain" description="Methyl-accepting transducer" evidence="11">
    <location>
        <begin position="375"/>
        <end position="611"/>
    </location>
</feature>
<dbReference type="CDD" id="cd11386">
    <property type="entry name" value="MCP_signal"/>
    <property type="match status" value="1"/>
</dbReference>
<dbReference type="CDD" id="cd06225">
    <property type="entry name" value="HAMP"/>
    <property type="match status" value="1"/>
</dbReference>
<dbReference type="Pfam" id="PF00015">
    <property type="entry name" value="MCPsignal"/>
    <property type="match status" value="1"/>
</dbReference>
<dbReference type="Gene3D" id="3.30.450.20">
    <property type="entry name" value="PAS domain"/>
    <property type="match status" value="1"/>
</dbReference>
<dbReference type="Pfam" id="PF02743">
    <property type="entry name" value="dCache_1"/>
    <property type="match status" value="1"/>
</dbReference>
<proteinExistence type="inferred from homology"/>
<dbReference type="eggNOG" id="COG0840">
    <property type="taxonomic scope" value="Bacteria"/>
</dbReference>
<gene>
    <name evidence="13" type="ORF">HMPREF1705_03744</name>
</gene>
<evidence type="ECO:0000259" key="12">
    <source>
        <dbReference type="PROSITE" id="PS50885"/>
    </source>
</evidence>
<dbReference type="Gene3D" id="1.10.287.950">
    <property type="entry name" value="Methyl-accepting chemotaxis protein"/>
    <property type="match status" value="1"/>
</dbReference>
<dbReference type="InterPro" id="IPR003660">
    <property type="entry name" value="HAMP_dom"/>
</dbReference>
<reference evidence="14" key="1">
    <citation type="submission" date="2012-09" db="EMBL/GenBank/DDBJ databases">
        <authorList>
            <person name="Weinstock G."/>
            <person name="Sodergren E."/>
            <person name="Clifton S."/>
            <person name="Fulton L."/>
            <person name="Fulton B."/>
            <person name="Courtney L."/>
            <person name="Fronick C."/>
            <person name="Harrison M."/>
            <person name="Strong C."/>
            <person name="Farmer C."/>
            <person name="Delehaunty K."/>
            <person name="Markovic C."/>
            <person name="Hall O."/>
            <person name="Minx P."/>
            <person name="Tomlinson C."/>
            <person name="Mitreva M."/>
            <person name="Nelson J."/>
            <person name="Hou S."/>
            <person name="Wollam A."/>
            <person name="Pepin K.H."/>
            <person name="Johnson M."/>
            <person name="Bhonagiri V."/>
            <person name="Nash W.E."/>
            <person name="Suruliraj S."/>
            <person name="Warren W."/>
            <person name="Chinwalla A."/>
            <person name="Mardis E.R."/>
            <person name="Wilson R.K."/>
        </authorList>
    </citation>
    <scope>NUCLEOTIDE SEQUENCE [LARGE SCALE GENOMIC DNA]</scope>
    <source>
        <strain evidence="14">OS1</strain>
    </source>
</reference>
<comment type="subcellular location">
    <subcellularLocation>
        <location evidence="1">Cell membrane</location>
        <topology evidence="1">Multi-pass membrane protein</topology>
    </subcellularLocation>
</comment>
<name>A0A0T5XDM6_9BACT</name>
<evidence type="ECO:0000256" key="8">
    <source>
        <dbReference type="ARBA" id="ARBA00029447"/>
    </source>
</evidence>
<dbReference type="Gene3D" id="6.10.340.10">
    <property type="match status" value="1"/>
</dbReference>
<evidence type="ECO:0000259" key="11">
    <source>
        <dbReference type="PROSITE" id="PS50111"/>
    </source>
</evidence>
<keyword evidence="6 10" id="KW-0472">Membrane</keyword>
<evidence type="ECO:0000256" key="5">
    <source>
        <dbReference type="ARBA" id="ARBA00022989"/>
    </source>
</evidence>
<comment type="similarity">
    <text evidence="8">Belongs to the methyl-accepting chemotaxis (MCP) protein family.</text>
</comment>
<dbReference type="InterPro" id="IPR033479">
    <property type="entry name" value="dCache_1"/>
</dbReference>
<dbReference type="STRING" id="592015.HMPREF1705_03744"/>
<dbReference type="InterPro" id="IPR004089">
    <property type="entry name" value="MCPsignal_dom"/>
</dbReference>
<dbReference type="SUPFAM" id="SSF58104">
    <property type="entry name" value="Methyl-accepting chemotaxis protein (MCP) signaling domain"/>
    <property type="match status" value="1"/>
</dbReference>
<dbReference type="PROSITE" id="PS50111">
    <property type="entry name" value="CHEMOTAXIS_TRANSDUC_2"/>
    <property type="match status" value="1"/>
</dbReference>
<dbReference type="PANTHER" id="PTHR32089">
    <property type="entry name" value="METHYL-ACCEPTING CHEMOTAXIS PROTEIN MCPB"/>
    <property type="match status" value="1"/>
</dbReference>
<keyword evidence="4 10" id="KW-0812">Transmembrane</keyword>
<evidence type="ECO:0000313" key="13">
    <source>
        <dbReference type="EMBL" id="KRT36460.1"/>
    </source>
</evidence>
<evidence type="ECO:0000256" key="6">
    <source>
        <dbReference type="ARBA" id="ARBA00023136"/>
    </source>
</evidence>
<evidence type="ECO:0000256" key="4">
    <source>
        <dbReference type="ARBA" id="ARBA00022692"/>
    </source>
</evidence>
<feature type="domain" description="HAMP" evidence="12">
    <location>
        <begin position="304"/>
        <end position="356"/>
    </location>
</feature>
<evidence type="ECO:0000256" key="2">
    <source>
        <dbReference type="ARBA" id="ARBA00022475"/>
    </source>
</evidence>
<evidence type="ECO:0000313" key="14">
    <source>
        <dbReference type="Proteomes" id="UP000005273"/>
    </source>
</evidence>
<dbReference type="Pfam" id="PF00672">
    <property type="entry name" value="HAMP"/>
    <property type="match status" value="1"/>
</dbReference>
<dbReference type="AlphaFoldDB" id="A0A0T5XDM6"/>
<evidence type="ECO:0000256" key="3">
    <source>
        <dbReference type="ARBA" id="ARBA00022500"/>
    </source>
</evidence>
<feature type="transmembrane region" description="Helical" evidence="10">
    <location>
        <begin position="9"/>
        <end position="29"/>
    </location>
</feature>
<dbReference type="CDD" id="cd18773">
    <property type="entry name" value="PDC1_HK_sensor"/>
    <property type="match status" value="1"/>
</dbReference>
<keyword evidence="7 9" id="KW-0807">Transducer</keyword>
<accession>A0A0T5XDM6</accession>
<evidence type="ECO:0000256" key="7">
    <source>
        <dbReference type="ARBA" id="ARBA00023224"/>
    </source>
</evidence>
<keyword evidence="2" id="KW-1003">Cell membrane</keyword>
<keyword evidence="14" id="KW-1185">Reference proteome</keyword>
<organism evidence="13 14">
    <name type="scientific">Acetomicrobium hydrogeniformans ATCC BAA-1850</name>
    <dbReference type="NCBI Taxonomy" id="592015"/>
    <lineage>
        <taxon>Bacteria</taxon>
        <taxon>Thermotogati</taxon>
        <taxon>Synergistota</taxon>
        <taxon>Synergistia</taxon>
        <taxon>Synergistales</taxon>
        <taxon>Acetomicrobiaceae</taxon>
        <taxon>Acetomicrobium</taxon>
    </lineage>
</organism>
<evidence type="ECO:0000256" key="1">
    <source>
        <dbReference type="ARBA" id="ARBA00004651"/>
    </source>
</evidence>
<dbReference type="GO" id="GO:0007165">
    <property type="term" value="P:signal transduction"/>
    <property type="evidence" value="ECO:0007669"/>
    <property type="project" value="UniProtKB-KW"/>
</dbReference>
<protein>
    <submittedName>
        <fullName evidence="13">Methyl-accepting chemotaxis protein signaling domain protein</fullName>
    </submittedName>
</protein>
<evidence type="ECO:0000256" key="10">
    <source>
        <dbReference type="SAM" id="Phobius"/>
    </source>
</evidence>
<dbReference type="Proteomes" id="UP000005273">
    <property type="component" value="Unassembled WGS sequence"/>
</dbReference>
<evidence type="ECO:0000256" key="9">
    <source>
        <dbReference type="PROSITE-ProRule" id="PRU00284"/>
    </source>
</evidence>
<dbReference type="SMART" id="SM00283">
    <property type="entry name" value="MA"/>
    <property type="match status" value="1"/>
</dbReference>